<dbReference type="RefSeq" id="WP_013201430.1">
    <property type="nucleotide sequence ID" value="NC_014306.1"/>
</dbReference>
<accession>D8MQ29</accession>
<dbReference type="HOGENOM" id="CLU_026574_3_1_6"/>
<dbReference type="Gene3D" id="1.10.4100.10">
    <property type="entry name" value="2-methylcitrate dehydratase PrpD"/>
    <property type="match status" value="1"/>
</dbReference>
<dbReference type="Pfam" id="PF19305">
    <property type="entry name" value="MmgE_PrpD_C"/>
    <property type="match status" value="1"/>
</dbReference>
<reference evidence="4 5" key="1">
    <citation type="journal article" date="2010" name="BMC Genomics">
        <title>Genome comparison of the epiphytic bacteria Erwinia billingiae and E. tasmaniensis with the pear pathogen E. pyrifoliae.</title>
        <authorList>
            <person name="Kube M."/>
            <person name="Migdoll A.M."/>
            <person name="Gehring I."/>
            <person name="Heitmann K."/>
            <person name="Mayer Y."/>
            <person name="Kuhl H."/>
            <person name="Knaust F."/>
            <person name="Geider K."/>
            <person name="Reinhardt R."/>
        </authorList>
    </citation>
    <scope>NUCLEOTIDE SEQUENCE [LARGE SCALE GENOMIC DNA]</scope>
    <source>
        <strain evidence="4 5">Eb661</strain>
    </source>
</reference>
<dbReference type="eggNOG" id="COG2079">
    <property type="taxonomic scope" value="Bacteria"/>
</dbReference>
<dbReference type="InterPro" id="IPR042183">
    <property type="entry name" value="MmgE/PrpD_sf_1"/>
</dbReference>
<dbReference type="PANTHER" id="PTHR16943">
    <property type="entry name" value="2-METHYLCITRATE DEHYDRATASE-RELATED"/>
    <property type="match status" value="1"/>
</dbReference>
<dbReference type="EMBL" id="FP236843">
    <property type="protein sequence ID" value="CAX58936.1"/>
    <property type="molecule type" value="Genomic_DNA"/>
</dbReference>
<dbReference type="STRING" id="634500.EbC_14050"/>
<protein>
    <submittedName>
        <fullName evidence="4">MmgE/PrpD family protein</fullName>
    </submittedName>
</protein>
<evidence type="ECO:0000313" key="4">
    <source>
        <dbReference type="EMBL" id="CAX58936.1"/>
    </source>
</evidence>
<dbReference type="InterPro" id="IPR042188">
    <property type="entry name" value="MmgE/PrpD_sf_2"/>
</dbReference>
<dbReference type="Pfam" id="PF03972">
    <property type="entry name" value="MmgE_PrpD_N"/>
    <property type="match status" value="1"/>
</dbReference>
<keyword evidence="5" id="KW-1185">Reference proteome</keyword>
<name>D8MQ29_ERWBE</name>
<evidence type="ECO:0000259" key="3">
    <source>
        <dbReference type="Pfam" id="PF19305"/>
    </source>
</evidence>
<feature type="domain" description="MmgE/PrpD C-terminal" evidence="3">
    <location>
        <begin position="272"/>
        <end position="431"/>
    </location>
</feature>
<dbReference type="InterPro" id="IPR005656">
    <property type="entry name" value="MmgE_PrpD"/>
</dbReference>
<feature type="domain" description="MmgE/PrpD N-terminal" evidence="2">
    <location>
        <begin position="7"/>
        <end position="245"/>
    </location>
</feature>
<dbReference type="InterPro" id="IPR045337">
    <property type="entry name" value="MmgE_PrpD_C"/>
</dbReference>
<evidence type="ECO:0000259" key="2">
    <source>
        <dbReference type="Pfam" id="PF03972"/>
    </source>
</evidence>
<dbReference type="GeneID" id="90511426"/>
<evidence type="ECO:0000313" key="5">
    <source>
        <dbReference type="Proteomes" id="UP000008793"/>
    </source>
</evidence>
<dbReference type="KEGG" id="ebi:EbC_14050"/>
<sequence>MSQSINQLARFVVQTTFSDLPEALVERAKRHILDTFGATLAGSNSPIALAVQQTVLAEGCAPAARVWGRSLATSPRNAAWLNGIAAHMYELDDTGGCDHSGAVVLPAVMAVLPLCPPDVTGRELITAVVLGYEIGRRVLEACGGYAPHNEAGWHSTSTCGVFGAAAAVASLLKLNQNQTVQALGIAASFSGGLWGFIHDGSQSKKLHAGRAAEGGVLAAMLAGQGITGASQTFEDLWGGFLKTLAPSSRQPQALTAELGLVWKLNRCSIKPYASCRGTHSAVDAVGELMAAHRCSAAEIARLHVYLNPFLQEMCGNSDLASLAAAQMSLPYAMAARVLYGHAGLAAYDAEKRGSTEMAAMLERIVLHVDASQNSNEEPIVELETLSGERGRKQVTVPLGSPQNPLSDEALLLKFQQLAVRVLPAQQTAALEAYCLTLEQQTDMQELLNLLTVH</sequence>
<dbReference type="InterPro" id="IPR036148">
    <property type="entry name" value="MmgE/PrpD_sf"/>
</dbReference>
<dbReference type="Gene3D" id="3.30.1330.120">
    <property type="entry name" value="2-methylcitrate dehydratase PrpD"/>
    <property type="match status" value="1"/>
</dbReference>
<dbReference type="SUPFAM" id="SSF103378">
    <property type="entry name" value="2-methylcitrate dehydratase PrpD"/>
    <property type="match status" value="1"/>
</dbReference>
<comment type="similarity">
    <text evidence="1">Belongs to the PrpD family.</text>
</comment>
<dbReference type="InterPro" id="IPR045336">
    <property type="entry name" value="MmgE_PrpD_N"/>
</dbReference>
<gene>
    <name evidence="4" type="ordered locus">EbC_14050</name>
</gene>
<evidence type="ECO:0000256" key="1">
    <source>
        <dbReference type="ARBA" id="ARBA00006174"/>
    </source>
</evidence>
<organism evidence="5">
    <name type="scientific">Erwinia billingiae (strain Eb661)</name>
    <dbReference type="NCBI Taxonomy" id="634500"/>
    <lineage>
        <taxon>Bacteria</taxon>
        <taxon>Pseudomonadati</taxon>
        <taxon>Pseudomonadota</taxon>
        <taxon>Gammaproteobacteria</taxon>
        <taxon>Enterobacterales</taxon>
        <taxon>Erwiniaceae</taxon>
        <taxon>Erwinia</taxon>
    </lineage>
</organism>
<dbReference type="PANTHER" id="PTHR16943:SF8">
    <property type="entry name" value="2-METHYLCITRATE DEHYDRATASE"/>
    <property type="match status" value="1"/>
</dbReference>
<proteinExistence type="inferred from homology"/>
<dbReference type="GO" id="GO:0016829">
    <property type="term" value="F:lyase activity"/>
    <property type="evidence" value="ECO:0007669"/>
    <property type="project" value="InterPro"/>
</dbReference>
<dbReference type="AlphaFoldDB" id="D8MQ29"/>
<dbReference type="Proteomes" id="UP000008793">
    <property type="component" value="Chromosome"/>
</dbReference>